<comment type="similarity">
    <text evidence="4">Belongs to the SLA1 family.</text>
</comment>
<evidence type="ECO:0000313" key="21">
    <source>
        <dbReference type="Proteomes" id="UP000094112"/>
    </source>
</evidence>
<evidence type="ECO:0000256" key="17">
    <source>
        <dbReference type="PROSITE-ProRule" id="PRU00192"/>
    </source>
</evidence>
<dbReference type="GO" id="GO:0005634">
    <property type="term" value="C:nucleus"/>
    <property type="evidence" value="ECO:0007669"/>
    <property type="project" value="EnsemblFungi"/>
</dbReference>
<dbReference type="InterPro" id="IPR007131">
    <property type="entry name" value="SHD1"/>
</dbReference>
<evidence type="ECO:0000256" key="8">
    <source>
        <dbReference type="ARBA" id="ARBA00022490"/>
    </source>
</evidence>
<feature type="compositionally biased region" description="Low complexity" evidence="18">
    <location>
        <begin position="132"/>
        <end position="142"/>
    </location>
</feature>
<dbReference type="GO" id="GO:0030833">
    <property type="term" value="P:regulation of actin filament polymerization"/>
    <property type="evidence" value="ECO:0007669"/>
    <property type="project" value="TreeGrafter"/>
</dbReference>
<dbReference type="GeneID" id="30198556"/>
<feature type="domain" description="SH3" evidence="19">
    <location>
        <begin position="70"/>
        <end position="128"/>
    </location>
</feature>
<feature type="compositionally biased region" description="Low complexity" evidence="18">
    <location>
        <begin position="1030"/>
        <end position="1058"/>
    </location>
</feature>
<keyword evidence="14" id="KW-0206">Cytoskeleton</keyword>
<dbReference type="GO" id="GO:0006897">
    <property type="term" value="P:endocytosis"/>
    <property type="evidence" value="ECO:0007669"/>
    <property type="project" value="UniProtKB-KW"/>
</dbReference>
<evidence type="ECO:0000256" key="10">
    <source>
        <dbReference type="ARBA" id="ARBA00022737"/>
    </source>
</evidence>
<organism evidence="20 21">
    <name type="scientific">Wickerhamomyces anomalus (strain ATCC 58044 / CBS 1984 / NCYC 433 / NRRL Y-366-8)</name>
    <name type="common">Yeast</name>
    <name type="synonym">Hansenula anomala</name>
    <dbReference type="NCBI Taxonomy" id="683960"/>
    <lineage>
        <taxon>Eukaryota</taxon>
        <taxon>Fungi</taxon>
        <taxon>Dikarya</taxon>
        <taxon>Ascomycota</taxon>
        <taxon>Saccharomycotina</taxon>
        <taxon>Saccharomycetes</taxon>
        <taxon>Phaffomycetales</taxon>
        <taxon>Wickerhamomycetaceae</taxon>
        <taxon>Wickerhamomyces</taxon>
    </lineage>
</organism>
<evidence type="ECO:0000313" key="20">
    <source>
        <dbReference type="EMBL" id="ODQ62024.1"/>
    </source>
</evidence>
<keyword evidence="12" id="KW-0472">Membrane</keyword>
<name>A0A1E3P9Y6_WICAA</name>
<dbReference type="InterPro" id="IPR001452">
    <property type="entry name" value="SH3_domain"/>
</dbReference>
<evidence type="ECO:0000259" key="19">
    <source>
        <dbReference type="PROSITE" id="PS50002"/>
    </source>
</evidence>
<dbReference type="InterPro" id="IPR036028">
    <property type="entry name" value="SH3-like_dom_sf"/>
</dbReference>
<feature type="compositionally biased region" description="Low complexity" evidence="18">
    <location>
        <begin position="547"/>
        <end position="563"/>
    </location>
</feature>
<evidence type="ECO:0000256" key="11">
    <source>
        <dbReference type="ARBA" id="ARBA00022753"/>
    </source>
</evidence>
<dbReference type="SUPFAM" id="SSF50044">
    <property type="entry name" value="SH3-domain"/>
    <property type="match status" value="3"/>
</dbReference>
<evidence type="ECO:0000256" key="3">
    <source>
        <dbReference type="ARBA" id="ARBA00004413"/>
    </source>
</evidence>
<feature type="region of interest" description="Disordered" evidence="18">
    <location>
        <begin position="1027"/>
        <end position="1058"/>
    </location>
</feature>
<dbReference type="GO" id="GO:0008289">
    <property type="term" value="F:lipid binding"/>
    <property type="evidence" value="ECO:0007669"/>
    <property type="project" value="EnsemblFungi"/>
</dbReference>
<dbReference type="Gene3D" id="2.30.30.700">
    <property type="entry name" value="SLA1 homology domain 1"/>
    <property type="match status" value="1"/>
</dbReference>
<evidence type="ECO:0000256" key="7">
    <source>
        <dbReference type="ARBA" id="ARBA00022475"/>
    </source>
</evidence>
<evidence type="ECO:0000256" key="1">
    <source>
        <dbReference type="ARBA" id="ARBA00004125"/>
    </source>
</evidence>
<reference evidence="20 21" key="1">
    <citation type="journal article" date="2016" name="Proc. Natl. Acad. Sci. U.S.A.">
        <title>Comparative genomics of biotechnologically important yeasts.</title>
        <authorList>
            <person name="Riley R."/>
            <person name="Haridas S."/>
            <person name="Wolfe K.H."/>
            <person name="Lopes M.R."/>
            <person name="Hittinger C.T."/>
            <person name="Goeker M."/>
            <person name="Salamov A.A."/>
            <person name="Wisecaver J.H."/>
            <person name="Long T.M."/>
            <person name="Calvey C.H."/>
            <person name="Aerts A.L."/>
            <person name="Barry K.W."/>
            <person name="Choi C."/>
            <person name="Clum A."/>
            <person name="Coughlan A.Y."/>
            <person name="Deshpande S."/>
            <person name="Douglass A.P."/>
            <person name="Hanson S.J."/>
            <person name="Klenk H.-P."/>
            <person name="LaButti K.M."/>
            <person name="Lapidus A."/>
            <person name="Lindquist E.A."/>
            <person name="Lipzen A.M."/>
            <person name="Meier-Kolthoff J.P."/>
            <person name="Ohm R.A."/>
            <person name="Otillar R.P."/>
            <person name="Pangilinan J.L."/>
            <person name="Peng Y."/>
            <person name="Rokas A."/>
            <person name="Rosa C.A."/>
            <person name="Scheuner C."/>
            <person name="Sibirny A.A."/>
            <person name="Slot J.C."/>
            <person name="Stielow J.B."/>
            <person name="Sun H."/>
            <person name="Kurtzman C.P."/>
            <person name="Blackwell M."/>
            <person name="Grigoriev I.V."/>
            <person name="Jeffries T.W."/>
        </authorList>
    </citation>
    <scope>NUCLEOTIDE SEQUENCE [LARGE SCALE GENOMIC DNA]</scope>
    <source>
        <strain evidence="21">ATCC 58044 / CBS 1984 / NCYC 433 / NRRL Y-366-8</strain>
    </source>
</reference>
<sequence length="1134" mass="122965">MSFIGVYKALYAYTPQSNEELSIDENDILYLLEKSDVDDWWTVKKRVVGPDADEPVGLVPSNYIEPADYIGSATALYDYDRQTEEEVSFKEGDQFQVYDDKDPDWILVTKENQEFGFVPSNYIELNLGGSSAAPTAAPVPVSSIPPPPSHPAQSIPSFQPPPQRQDRIETPPKDIEPESSYAPAPISNQQSRDRRNDYDDEQDYDEAPPPKPTRPTQSQRPSSSSQPTRSQPDDEEDDQLYTWSVSEVEGRKKKKAMLAIGNSTIYFSPDSVHGGTPHQWKSKDLLSFSSEKKHLFLEFRNPLYSLEIHSGTKEVAAEILSVLGELKGAESDKGLREVAAAASSKPKSSSLSSSKKTGKILYDFEAQGDDELSVVEGDNVYILNDKKSKDWWMVQLVNSGQSGVVPAQFVQSTSESGLSSLTSKFKRSKSKDNIPNPSPSKKEQKRLQGPKASRVRTWEDSSGTFKVEAEFLGVVEGKIHLHKTNGVKIAVAAPKLSITDLEYVEKVTGMSLEQYKTSKKERDRLRRELRDAKTGEAVESPPPQPARPGSSSAPSKSSRAPSAPKDEYDWFEFFLEAGVDVNQCQRYTNNFNKEQIDPSIIESIDSSILRTLGLREGDIIRVMKYLDQKFDRQPKTQESNSQGGLFTEPTGALKTNRTGSAGGVTNTLPSPTKTTPSNVDDDAWTVKPAATNTAVDRPPSVLTQNFTGSMQDLVNLKPLAPTATASSTKSVPTYAPVPSKPLQPTKSGATTNTSNINVQKTGDFIPSQPTGAILAPLDPFKTGGGNILPLTTGGAFVYLPIQQTGALQLQPTGLVPIQQTGLLPLQKTGGNTGGLMPLQKTGGGLPFQQTGLLPLQKTGPLGGLPQTGINPTGSLPPATSFGQTPTFNQPPPTTSFGSQPTGGFIPQSQFGLQQTGLGGLQTGQPTGVFNGTSFNNFQPTGGFQQQPQPTSFNQQPTFSQQPTGFNGQTPFSGQTTGFNGQTPFSGQPTGFNSISSPPTFNNPQQTFGQQPQFNQQMNQLTNSFQNASIQSPSPFQQQQPTTSFYQNPQQTQSFGGFQPQQQQQPFYQNNAQSFGGFQPQAQPLQPLESQPTGFGFGNSAPNTSFGQQPLGAQMTGASKRANLANATADNPFGF</sequence>
<evidence type="ECO:0000256" key="15">
    <source>
        <dbReference type="ARBA" id="ARBA00025194"/>
    </source>
</evidence>
<dbReference type="CDD" id="cd11773">
    <property type="entry name" value="SH3_Sla1p_1"/>
    <property type="match status" value="1"/>
</dbReference>
<comment type="subcellular location">
    <subcellularLocation>
        <location evidence="3">Cell membrane</location>
        <topology evidence="3">Peripheral membrane protein</topology>
        <orientation evidence="3">Cytoplasmic side</orientation>
    </subcellularLocation>
    <subcellularLocation>
        <location evidence="2">Cytoplasm</location>
        <location evidence="2">Cytoskeleton</location>
        <location evidence="2">Actin patch</location>
    </subcellularLocation>
    <subcellularLocation>
        <location evidence="1">Endosome membrane</location>
        <topology evidence="1">Peripheral membrane protein</topology>
        <orientation evidence="1">Cytoplasmic side</orientation>
    </subcellularLocation>
</comment>
<dbReference type="InterPro" id="IPR035800">
    <property type="entry name" value="Sla1_SH3_1"/>
</dbReference>
<dbReference type="PRINTS" id="PR00452">
    <property type="entry name" value="SH3DOMAIN"/>
</dbReference>
<feature type="compositionally biased region" description="Polar residues" evidence="18">
    <location>
        <begin position="653"/>
        <end position="678"/>
    </location>
</feature>
<dbReference type="PROSITE" id="PS50002">
    <property type="entry name" value="SH3"/>
    <property type="match status" value="3"/>
</dbReference>
<feature type="region of interest" description="Disordered" evidence="18">
    <location>
        <begin position="724"/>
        <end position="750"/>
    </location>
</feature>
<feature type="compositionally biased region" description="Low complexity" evidence="18">
    <location>
        <begin position="934"/>
        <end position="958"/>
    </location>
</feature>
<dbReference type="Pfam" id="PF24081">
    <property type="entry name" value="PH_SLA1"/>
    <property type="match status" value="1"/>
</dbReference>
<proteinExistence type="inferred from homology"/>
<dbReference type="InterPro" id="IPR035821">
    <property type="entry name" value="Sla1_SH3_3"/>
</dbReference>
<dbReference type="InterPro" id="IPR013761">
    <property type="entry name" value="SAM/pointed_sf"/>
</dbReference>
<dbReference type="Gene3D" id="1.10.150.50">
    <property type="entry name" value="Transcription Factor, Ets-1"/>
    <property type="match status" value="1"/>
</dbReference>
<dbReference type="InterPro" id="IPR056996">
    <property type="entry name" value="PH_SLA1"/>
</dbReference>
<feature type="region of interest" description="Disordered" evidence="18">
    <location>
        <begin position="531"/>
        <end position="563"/>
    </location>
</feature>
<dbReference type="GO" id="GO:0034316">
    <property type="term" value="P:negative regulation of Arp2/3 complex-mediated actin nucleation"/>
    <property type="evidence" value="ECO:0007669"/>
    <property type="project" value="EnsemblFungi"/>
</dbReference>
<dbReference type="Pfam" id="PF00018">
    <property type="entry name" value="SH3_1"/>
    <property type="match status" value="2"/>
</dbReference>
<keyword evidence="8" id="KW-0963">Cytoplasm</keyword>
<feature type="domain" description="SH3" evidence="19">
    <location>
        <begin position="2"/>
        <end position="69"/>
    </location>
</feature>
<keyword evidence="9" id="KW-0254">Endocytosis</keyword>
<dbReference type="GO" id="GO:0005886">
    <property type="term" value="C:plasma membrane"/>
    <property type="evidence" value="ECO:0007669"/>
    <property type="project" value="UniProtKB-SubCell"/>
</dbReference>
<dbReference type="CDD" id="cd11774">
    <property type="entry name" value="SH3_Sla1p_2"/>
    <property type="match status" value="1"/>
</dbReference>
<protein>
    <recommendedName>
        <fullName evidence="5">Actin cytoskeleton-regulatory complex protein SLA1</fullName>
    </recommendedName>
    <alternativeName>
        <fullName evidence="16">Actin cytoskeleton-regulatory complex protein sla1</fullName>
    </alternativeName>
</protein>
<keyword evidence="7" id="KW-1003">Cell membrane</keyword>
<keyword evidence="11" id="KW-0967">Endosome</keyword>
<dbReference type="STRING" id="683960.A0A1E3P9Y6"/>
<feature type="compositionally biased region" description="Low complexity" evidence="18">
    <location>
        <begin position="999"/>
        <end position="1009"/>
    </location>
</feature>
<keyword evidence="6 17" id="KW-0728">SH3 domain</keyword>
<dbReference type="GO" id="GO:0003779">
    <property type="term" value="F:actin binding"/>
    <property type="evidence" value="ECO:0007669"/>
    <property type="project" value="UniProtKB-KW"/>
</dbReference>
<dbReference type="Pfam" id="PF03983">
    <property type="entry name" value="SHD1"/>
    <property type="match status" value="1"/>
</dbReference>
<feature type="region of interest" description="Disordered" evidence="18">
    <location>
        <begin position="930"/>
        <end position="1009"/>
    </location>
</feature>
<keyword evidence="21" id="KW-1185">Reference proteome</keyword>
<feature type="region of interest" description="Disordered" evidence="18">
    <location>
        <begin position="1097"/>
        <end position="1134"/>
    </location>
</feature>
<dbReference type="GO" id="GO:0043130">
    <property type="term" value="F:ubiquitin binding"/>
    <property type="evidence" value="ECO:0007669"/>
    <property type="project" value="EnsemblFungi"/>
</dbReference>
<dbReference type="PANTHER" id="PTHR15735:SF19">
    <property type="entry name" value="ACTIN CYTOSKELETON-REGULATORY COMPLEX PROTEIN SLA1"/>
    <property type="match status" value="1"/>
</dbReference>
<evidence type="ECO:0000256" key="12">
    <source>
        <dbReference type="ARBA" id="ARBA00023136"/>
    </source>
</evidence>
<dbReference type="AlphaFoldDB" id="A0A1E3P9Y6"/>
<comment type="function">
    <text evidence="15">Component of the PAN1 actin cytoskeleton-regulatory complex required for the internalization of endosomes during actin-coupled endocytosis. The complex links the site of endocytosis to the cell membrane-associated actin cytoskeleton. Mediates uptake of external molecules and vacuolar degradation of plasma membrane proteins. Plays a role in the proper organization of the cell membrane-associated actin cytoskeleton and promotes its destabilization.</text>
</comment>
<evidence type="ECO:0000256" key="9">
    <source>
        <dbReference type="ARBA" id="ARBA00022583"/>
    </source>
</evidence>
<feature type="region of interest" description="Disordered" evidence="18">
    <location>
        <begin position="132"/>
        <end position="239"/>
    </location>
</feature>
<dbReference type="EMBL" id="KV454208">
    <property type="protein sequence ID" value="ODQ62024.1"/>
    <property type="molecule type" value="Genomic_DNA"/>
</dbReference>
<gene>
    <name evidence="20" type="ORF">WICANDRAFT_26859</name>
</gene>
<evidence type="ECO:0000256" key="5">
    <source>
        <dbReference type="ARBA" id="ARBA00020357"/>
    </source>
</evidence>
<dbReference type="GO" id="GO:0000147">
    <property type="term" value="P:actin cortical patch assembly"/>
    <property type="evidence" value="ECO:0007669"/>
    <property type="project" value="EnsemblFungi"/>
</dbReference>
<evidence type="ECO:0000256" key="6">
    <source>
        <dbReference type="ARBA" id="ARBA00022443"/>
    </source>
</evidence>
<feature type="compositionally biased region" description="Polar residues" evidence="18">
    <location>
        <begin position="959"/>
        <end position="998"/>
    </location>
</feature>
<accession>A0A1E3P9Y6</accession>
<dbReference type="OrthoDB" id="26539at2759"/>
<feature type="region of interest" description="Disordered" evidence="18">
    <location>
        <begin position="631"/>
        <end position="683"/>
    </location>
</feature>
<evidence type="ECO:0000256" key="13">
    <source>
        <dbReference type="ARBA" id="ARBA00023203"/>
    </source>
</evidence>
<dbReference type="Proteomes" id="UP000094112">
    <property type="component" value="Unassembled WGS sequence"/>
</dbReference>
<evidence type="ECO:0000256" key="2">
    <source>
        <dbReference type="ARBA" id="ARBA00004134"/>
    </source>
</evidence>
<dbReference type="Pfam" id="PF14604">
    <property type="entry name" value="SH3_9"/>
    <property type="match status" value="1"/>
</dbReference>
<dbReference type="PANTHER" id="PTHR15735">
    <property type="entry name" value="FCH AND DOUBLE SH3 DOMAINS PROTEIN"/>
    <property type="match status" value="1"/>
</dbReference>
<dbReference type="CDD" id="cd11775">
    <property type="entry name" value="SH3_Sla1p_3"/>
    <property type="match status" value="1"/>
</dbReference>
<dbReference type="GO" id="GO:0030479">
    <property type="term" value="C:actin cortical patch"/>
    <property type="evidence" value="ECO:0007669"/>
    <property type="project" value="UniProtKB-SubCell"/>
</dbReference>
<dbReference type="RefSeq" id="XP_019041231.1">
    <property type="nucleotide sequence ID" value="XM_019181310.1"/>
</dbReference>
<dbReference type="GO" id="GO:0140224">
    <property type="term" value="C:SLAC complex"/>
    <property type="evidence" value="ECO:0007669"/>
    <property type="project" value="EnsemblFungi"/>
</dbReference>
<feature type="region of interest" description="Disordered" evidence="18">
    <location>
        <begin position="420"/>
        <end position="459"/>
    </location>
</feature>
<dbReference type="GO" id="GO:0042802">
    <property type="term" value="F:identical protein binding"/>
    <property type="evidence" value="ECO:0007669"/>
    <property type="project" value="EnsemblFungi"/>
</dbReference>
<dbReference type="FunFam" id="2.30.30.40:FF:000300">
    <property type="entry name" value="Actin cytoskeleton-regulatory complex protein SLA1"/>
    <property type="match status" value="1"/>
</dbReference>
<evidence type="ECO:0000256" key="14">
    <source>
        <dbReference type="ARBA" id="ARBA00023212"/>
    </source>
</evidence>
<dbReference type="SMART" id="SM00326">
    <property type="entry name" value="SH3"/>
    <property type="match status" value="3"/>
</dbReference>
<feature type="domain" description="SH3" evidence="19">
    <location>
        <begin position="353"/>
        <end position="415"/>
    </location>
</feature>
<dbReference type="GO" id="GO:0140312">
    <property type="term" value="F:cargo adaptor activity"/>
    <property type="evidence" value="ECO:0007669"/>
    <property type="project" value="EnsemblFungi"/>
</dbReference>
<dbReference type="GO" id="GO:0010008">
    <property type="term" value="C:endosome membrane"/>
    <property type="evidence" value="ECO:0007669"/>
    <property type="project" value="UniProtKB-SubCell"/>
</dbReference>
<evidence type="ECO:0000256" key="16">
    <source>
        <dbReference type="ARBA" id="ARBA00070651"/>
    </source>
</evidence>
<feature type="compositionally biased region" description="Basic and acidic residues" evidence="18">
    <location>
        <begin position="164"/>
        <end position="176"/>
    </location>
</feature>
<dbReference type="GO" id="GO:1990964">
    <property type="term" value="C:actin cytoskeleton-regulatory complex"/>
    <property type="evidence" value="ECO:0007669"/>
    <property type="project" value="EnsemblFungi"/>
</dbReference>
<evidence type="ECO:0000256" key="4">
    <source>
        <dbReference type="ARBA" id="ARBA00007948"/>
    </source>
</evidence>
<dbReference type="GO" id="GO:0071555">
    <property type="term" value="P:cell wall organization"/>
    <property type="evidence" value="ECO:0007669"/>
    <property type="project" value="EnsemblFungi"/>
</dbReference>
<dbReference type="Gene3D" id="2.30.30.40">
    <property type="entry name" value="SH3 Domains"/>
    <property type="match status" value="3"/>
</dbReference>
<feature type="compositionally biased region" description="Low complexity" evidence="18">
    <location>
        <begin position="214"/>
        <end position="230"/>
    </location>
</feature>
<keyword evidence="13" id="KW-0009">Actin-binding</keyword>
<evidence type="ECO:0000256" key="18">
    <source>
        <dbReference type="SAM" id="MobiDB-lite"/>
    </source>
</evidence>
<keyword evidence="10" id="KW-0677">Repeat</keyword>